<reference evidence="1 2" key="1">
    <citation type="journal article" date="2019" name="Genome Biol. Evol.">
        <title>Insights into the evolution of the New World diploid cottons (Gossypium, subgenus Houzingenia) based on genome sequencing.</title>
        <authorList>
            <person name="Grover C.E."/>
            <person name="Arick M.A. 2nd"/>
            <person name="Thrash A."/>
            <person name="Conover J.L."/>
            <person name="Sanders W.S."/>
            <person name="Peterson D.G."/>
            <person name="Frelichowski J.E."/>
            <person name="Scheffler J.A."/>
            <person name="Scheffler B.E."/>
            <person name="Wendel J.F."/>
        </authorList>
    </citation>
    <scope>NUCLEOTIDE SEQUENCE [LARGE SCALE GENOMIC DNA]</scope>
    <source>
        <strain evidence="1">6</strain>
        <tissue evidence="1">Leaf</tissue>
    </source>
</reference>
<name>A0A7J9JCV0_9ROSI</name>
<evidence type="ECO:0000313" key="2">
    <source>
        <dbReference type="Proteomes" id="UP000593575"/>
    </source>
</evidence>
<accession>A0A7J9JCV0</accession>
<gene>
    <name evidence="1" type="ORF">Goarm_016641</name>
</gene>
<dbReference type="EMBL" id="JABFAE010000007">
    <property type="protein sequence ID" value="MBA0832239.1"/>
    <property type="molecule type" value="Genomic_DNA"/>
</dbReference>
<protein>
    <submittedName>
        <fullName evidence="1">Uncharacterized protein</fullName>
    </submittedName>
</protein>
<organism evidence="1 2">
    <name type="scientific">Gossypium armourianum</name>
    <dbReference type="NCBI Taxonomy" id="34283"/>
    <lineage>
        <taxon>Eukaryota</taxon>
        <taxon>Viridiplantae</taxon>
        <taxon>Streptophyta</taxon>
        <taxon>Embryophyta</taxon>
        <taxon>Tracheophyta</taxon>
        <taxon>Spermatophyta</taxon>
        <taxon>Magnoliopsida</taxon>
        <taxon>eudicotyledons</taxon>
        <taxon>Gunneridae</taxon>
        <taxon>Pentapetalae</taxon>
        <taxon>rosids</taxon>
        <taxon>malvids</taxon>
        <taxon>Malvales</taxon>
        <taxon>Malvaceae</taxon>
        <taxon>Malvoideae</taxon>
        <taxon>Gossypium</taxon>
    </lineage>
</organism>
<keyword evidence="2" id="KW-1185">Reference proteome</keyword>
<proteinExistence type="predicted"/>
<dbReference type="Proteomes" id="UP000593575">
    <property type="component" value="Unassembled WGS sequence"/>
</dbReference>
<evidence type="ECO:0000313" key="1">
    <source>
        <dbReference type="EMBL" id="MBA0832239.1"/>
    </source>
</evidence>
<comment type="caution">
    <text evidence="1">The sequence shown here is derived from an EMBL/GenBank/DDBJ whole genome shotgun (WGS) entry which is preliminary data.</text>
</comment>
<sequence>MALSIVIKLVGRKIAFNTLLSKVSVLWNIKGCQTERSQKAWKTEIELRNDPFLLSEEPKKWSPGGAQLDLYLDVVDELKSVIEVVFIFGGIFATLAIARLSTAMVAPMIVLTGVAGFN</sequence>
<dbReference type="AlphaFoldDB" id="A0A7J9JCV0"/>